<proteinExistence type="predicted"/>
<protein>
    <recommendedName>
        <fullName evidence="1">NAD(P)-binding domain-containing protein</fullName>
    </recommendedName>
</protein>
<evidence type="ECO:0000313" key="3">
    <source>
        <dbReference type="Proteomes" id="UP000184330"/>
    </source>
</evidence>
<keyword evidence="3" id="KW-1185">Reference proteome</keyword>
<dbReference type="Pfam" id="PF13460">
    <property type="entry name" value="NAD_binding_10"/>
    <property type="match status" value="1"/>
</dbReference>
<evidence type="ECO:0000313" key="2">
    <source>
        <dbReference type="EMBL" id="CZR52703.1"/>
    </source>
</evidence>
<dbReference type="SUPFAM" id="SSF51735">
    <property type="entry name" value="NAD(P)-binding Rossmann-fold domains"/>
    <property type="match status" value="1"/>
</dbReference>
<accession>A0A1L7WIV2</accession>
<feature type="domain" description="NAD(P)-binding" evidence="1">
    <location>
        <begin position="7"/>
        <end position="143"/>
    </location>
</feature>
<dbReference type="Proteomes" id="UP000184330">
    <property type="component" value="Unassembled WGS sequence"/>
</dbReference>
<organism evidence="2 3">
    <name type="scientific">Phialocephala subalpina</name>
    <dbReference type="NCBI Taxonomy" id="576137"/>
    <lineage>
        <taxon>Eukaryota</taxon>
        <taxon>Fungi</taxon>
        <taxon>Dikarya</taxon>
        <taxon>Ascomycota</taxon>
        <taxon>Pezizomycotina</taxon>
        <taxon>Leotiomycetes</taxon>
        <taxon>Helotiales</taxon>
        <taxon>Mollisiaceae</taxon>
        <taxon>Phialocephala</taxon>
        <taxon>Phialocephala fortinii species complex</taxon>
    </lineage>
</organism>
<dbReference type="InterPro" id="IPR036291">
    <property type="entry name" value="NAD(P)-bd_dom_sf"/>
</dbReference>
<dbReference type="AlphaFoldDB" id="A0A1L7WIV2"/>
<dbReference type="InterPro" id="IPR016040">
    <property type="entry name" value="NAD(P)-bd_dom"/>
</dbReference>
<dbReference type="EMBL" id="FJOG01000003">
    <property type="protein sequence ID" value="CZR52703.1"/>
    <property type="molecule type" value="Genomic_DNA"/>
</dbReference>
<dbReference type="PANTHER" id="PTHR14097:SF9">
    <property type="entry name" value="EPIMERASE, PUTATIVE (AFU_ORTHOLOGUE AFUA_8G07320)-RELATED"/>
    <property type="match status" value="1"/>
</dbReference>
<dbReference type="STRING" id="576137.A0A1L7WIV2"/>
<gene>
    <name evidence="2" type="ORF">PAC_02580</name>
</gene>
<name>A0A1L7WIV2_9HELO</name>
<sequence>MKLVIGGATGFVGREVLRQALNSPEITSIVTIGRRPVTVVDSTNIAKLTDIVMEDGEHYSESDIEKIANADACIWTIAVARTKALTTPFDICKKVTRDYTLAGIDALTKSNNKGKPLRFIYMSGVAISRDMNQDFRKWDKTTSPEMHQLRCMLEIELVSYASNSKGKVEICCVRPGYIAGDREIPGWVPPNIPEGIPQIERRDLVAACLKMGIDGIEKDPLSNDDAVRIGEEALGRFG</sequence>
<evidence type="ECO:0000259" key="1">
    <source>
        <dbReference type="Pfam" id="PF13460"/>
    </source>
</evidence>
<dbReference type="Gene3D" id="3.40.50.720">
    <property type="entry name" value="NAD(P)-binding Rossmann-like Domain"/>
    <property type="match status" value="1"/>
</dbReference>
<dbReference type="PANTHER" id="PTHR14097">
    <property type="entry name" value="OXIDOREDUCTASE HTATIP2"/>
    <property type="match status" value="1"/>
</dbReference>
<dbReference type="OrthoDB" id="3535423at2759"/>
<reference evidence="2 3" key="1">
    <citation type="submission" date="2016-03" db="EMBL/GenBank/DDBJ databases">
        <authorList>
            <person name="Ploux O."/>
        </authorList>
    </citation>
    <scope>NUCLEOTIDE SEQUENCE [LARGE SCALE GENOMIC DNA]</scope>
    <source>
        <strain evidence="2 3">UAMH 11012</strain>
    </source>
</reference>